<keyword evidence="10" id="KW-0456">Lyase</keyword>
<reference evidence="13 14" key="1">
    <citation type="submission" date="2017-07" db="EMBL/GenBank/DDBJ databases">
        <title>Bifidobacterium novel species.</title>
        <authorList>
            <person name="Lugli G.A."/>
            <person name="Milani C."/>
            <person name="Duranti S."/>
            <person name="Mangifesta M."/>
        </authorList>
    </citation>
    <scope>NUCLEOTIDE SEQUENCE [LARGE SCALE GENOMIC DNA]</scope>
    <source>
        <strain evidence="14">Goo31D</strain>
    </source>
</reference>
<comment type="cofactor">
    <cofactor evidence="10">
        <name>[4Fe-4S] cluster</name>
        <dbReference type="ChEBI" id="CHEBI:49883"/>
    </cofactor>
    <text evidence="10">Binds 1 [4Fe-4S] cluster.</text>
</comment>
<evidence type="ECO:0000259" key="12">
    <source>
        <dbReference type="SMART" id="SM00478"/>
    </source>
</evidence>
<organism evidence="13 14">
    <name type="scientific">Bifidobacterium anseris</name>
    <dbReference type="NCBI Taxonomy" id="2020963"/>
    <lineage>
        <taxon>Bacteria</taxon>
        <taxon>Bacillati</taxon>
        <taxon>Actinomycetota</taxon>
        <taxon>Actinomycetes</taxon>
        <taxon>Bifidobacteriales</taxon>
        <taxon>Bifidobacteriaceae</taxon>
        <taxon>Bifidobacterium</taxon>
    </lineage>
</organism>
<feature type="region of interest" description="Disordered" evidence="11">
    <location>
        <begin position="224"/>
        <end position="278"/>
    </location>
</feature>
<proteinExistence type="inferred from homology"/>
<dbReference type="Pfam" id="PF00730">
    <property type="entry name" value="HhH-GPD"/>
    <property type="match status" value="1"/>
</dbReference>
<dbReference type="EMBL" id="NMYC01000006">
    <property type="protein sequence ID" value="PLS26118.1"/>
    <property type="molecule type" value="Genomic_DNA"/>
</dbReference>
<dbReference type="GO" id="GO:0006285">
    <property type="term" value="P:base-excision repair, AP site formation"/>
    <property type="evidence" value="ECO:0007669"/>
    <property type="project" value="TreeGrafter"/>
</dbReference>
<evidence type="ECO:0000256" key="1">
    <source>
        <dbReference type="ARBA" id="ARBA00008343"/>
    </source>
</evidence>
<keyword evidence="6 10" id="KW-0408">Iron</keyword>
<dbReference type="HAMAP" id="MF_00942">
    <property type="entry name" value="Nth"/>
    <property type="match status" value="1"/>
</dbReference>
<dbReference type="Gene3D" id="1.10.340.30">
    <property type="entry name" value="Hypothetical protein, domain 2"/>
    <property type="match status" value="1"/>
</dbReference>
<dbReference type="InterPro" id="IPR005759">
    <property type="entry name" value="Nth"/>
</dbReference>
<keyword evidence="13" id="KW-0255">Endonuclease</keyword>
<feature type="binding site" evidence="10">
    <location>
        <position position="214"/>
    </location>
    <ligand>
        <name>[4Fe-4S] cluster</name>
        <dbReference type="ChEBI" id="CHEBI:49883"/>
    </ligand>
</feature>
<feature type="compositionally biased region" description="Low complexity" evidence="11">
    <location>
        <begin position="253"/>
        <end position="269"/>
    </location>
</feature>
<feature type="domain" description="HhH-GPD" evidence="12">
    <location>
        <begin position="47"/>
        <end position="196"/>
    </location>
</feature>
<dbReference type="GO" id="GO:0051539">
    <property type="term" value="F:4 iron, 4 sulfur cluster binding"/>
    <property type="evidence" value="ECO:0007669"/>
    <property type="project" value="UniProtKB-UniRule"/>
</dbReference>
<keyword evidence="9 10" id="KW-0326">Glycosidase</keyword>
<evidence type="ECO:0000256" key="8">
    <source>
        <dbReference type="ARBA" id="ARBA00023204"/>
    </source>
</evidence>
<feature type="compositionally biased region" description="Basic residues" evidence="11">
    <location>
        <begin position="243"/>
        <end position="252"/>
    </location>
</feature>
<keyword evidence="3 10" id="KW-0479">Metal-binding</keyword>
<dbReference type="InterPro" id="IPR023170">
    <property type="entry name" value="HhH_base_excis_C"/>
</dbReference>
<dbReference type="Pfam" id="PF00633">
    <property type="entry name" value="HHH"/>
    <property type="match status" value="1"/>
</dbReference>
<keyword evidence="4 10" id="KW-0227">DNA damage</keyword>
<evidence type="ECO:0000256" key="7">
    <source>
        <dbReference type="ARBA" id="ARBA00023014"/>
    </source>
</evidence>
<name>A0A2N5IVZ0_9BIFI</name>
<feature type="binding site" evidence="10">
    <location>
        <position position="205"/>
    </location>
    <ligand>
        <name>[4Fe-4S] cluster</name>
        <dbReference type="ChEBI" id="CHEBI:49883"/>
    </ligand>
</feature>
<dbReference type="Gene3D" id="1.10.1670.10">
    <property type="entry name" value="Helix-hairpin-Helix base-excision DNA repair enzymes (C-terminal)"/>
    <property type="match status" value="1"/>
</dbReference>
<feature type="binding site" evidence="10">
    <location>
        <position position="208"/>
    </location>
    <ligand>
        <name>[4Fe-4S] cluster</name>
        <dbReference type="ChEBI" id="CHEBI:49883"/>
    </ligand>
</feature>
<dbReference type="GO" id="GO:0019104">
    <property type="term" value="F:DNA N-glycosylase activity"/>
    <property type="evidence" value="ECO:0007669"/>
    <property type="project" value="UniProtKB-UniRule"/>
</dbReference>
<keyword evidence="13" id="KW-0540">Nuclease</keyword>
<dbReference type="InterPro" id="IPR000445">
    <property type="entry name" value="HhH_motif"/>
</dbReference>
<dbReference type="SMART" id="SM00478">
    <property type="entry name" value="ENDO3c"/>
    <property type="match status" value="1"/>
</dbReference>
<comment type="caution">
    <text evidence="13">The sequence shown here is derived from an EMBL/GenBank/DDBJ whole genome shotgun (WGS) entry which is preliminary data.</text>
</comment>
<dbReference type="NCBIfam" id="TIGR01083">
    <property type="entry name" value="nth"/>
    <property type="match status" value="1"/>
</dbReference>
<evidence type="ECO:0000256" key="10">
    <source>
        <dbReference type="HAMAP-Rule" id="MF_00942"/>
    </source>
</evidence>
<keyword evidence="7 10" id="KW-0411">Iron-sulfur</keyword>
<evidence type="ECO:0000313" key="13">
    <source>
        <dbReference type="EMBL" id="PLS26118.1"/>
    </source>
</evidence>
<comment type="function">
    <text evidence="10">DNA repair enzyme that has both DNA N-glycosylase activity and AP-lyase activity. The DNA N-glycosylase activity releases various damaged pyrimidines from DNA by cleaving the N-glycosidic bond, leaving an AP (apurinic/apyrimidinic) site. The AP-lyase activity cleaves the phosphodiester bond 3' to the AP site by a beta-elimination, leaving a 3'-terminal unsaturated sugar and a product with a terminal 5'-phosphate.</text>
</comment>
<evidence type="ECO:0000313" key="14">
    <source>
        <dbReference type="Proteomes" id="UP000234935"/>
    </source>
</evidence>
<dbReference type="InterPro" id="IPR003265">
    <property type="entry name" value="HhH-GPD_domain"/>
</dbReference>
<evidence type="ECO:0000256" key="11">
    <source>
        <dbReference type="SAM" id="MobiDB-lite"/>
    </source>
</evidence>
<keyword evidence="10" id="KW-0238">DNA-binding</keyword>
<evidence type="ECO:0000256" key="4">
    <source>
        <dbReference type="ARBA" id="ARBA00022763"/>
    </source>
</evidence>
<dbReference type="OrthoDB" id="9800977at2"/>
<protein>
    <recommendedName>
        <fullName evidence="10">Endonuclease III</fullName>
        <ecNumber evidence="10">4.2.99.18</ecNumber>
    </recommendedName>
    <alternativeName>
        <fullName evidence="10">DNA-(apurinic or apyrimidinic site) lyase</fullName>
    </alternativeName>
</protein>
<comment type="similarity">
    <text evidence="1 10">Belongs to the Nth/MutY family.</text>
</comment>
<keyword evidence="2 10" id="KW-0004">4Fe-4S</keyword>
<evidence type="ECO:0000256" key="6">
    <source>
        <dbReference type="ARBA" id="ARBA00023004"/>
    </source>
</evidence>
<dbReference type="GO" id="GO:0046872">
    <property type="term" value="F:metal ion binding"/>
    <property type="evidence" value="ECO:0007669"/>
    <property type="project" value="UniProtKB-KW"/>
</dbReference>
<dbReference type="GO" id="GO:0140078">
    <property type="term" value="F:class I DNA-(apurinic or apyrimidinic site) endonuclease activity"/>
    <property type="evidence" value="ECO:0007669"/>
    <property type="project" value="UniProtKB-EC"/>
</dbReference>
<gene>
    <name evidence="10" type="primary">nth</name>
    <name evidence="13" type="ORF">CGZ88_1643</name>
</gene>
<dbReference type="AlphaFoldDB" id="A0A2N5IVZ0"/>
<dbReference type="PANTHER" id="PTHR10359">
    <property type="entry name" value="A/G-SPECIFIC ADENINE GLYCOSYLASE/ENDONUCLEASE III"/>
    <property type="match status" value="1"/>
</dbReference>
<dbReference type="Proteomes" id="UP000234935">
    <property type="component" value="Unassembled WGS sequence"/>
</dbReference>
<keyword evidence="8 10" id="KW-0234">DNA repair</keyword>
<evidence type="ECO:0000256" key="9">
    <source>
        <dbReference type="ARBA" id="ARBA00023295"/>
    </source>
</evidence>
<dbReference type="GO" id="GO:0003677">
    <property type="term" value="F:DNA binding"/>
    <property type="evidence" value="ECO:0007669"/>
    <property type="project" value="UniProtKB-UniRule"/>
</dbReference>
<keyword evidence="5 10" id="KW-0378">Hydrolase</keyword>
<dbReference type="InterPro" id="IPR011257">
    <property type="entry name" value="DNA_glycosylase"/>
</dbReference>
<keyword evidence="14" id="KW-1185">Reference proteome</keyword>
<dbReference type="SUPFAM" id="SSF48150">
    <property type="entry name" value="DNA-glycosylase"/>
    <property type="match status" value="1"/>
</dbReference>
<sequence length="278" mass="30771">MVAKRESKRARVTRMHREYDQLCEFIPVTKCQLDYTTPFELIVATVLSAQTTDRRVNSVTPALFAQYPNADALAQANIADVESIIRTLGFYRMKSKHIIELAQVLVTRFGGGVPHTMEELTSLPGVGRKTANVVLGNAFHIPGFPVDTHVIRVTGRLGWRDSDEIAPEDIEHDVTAAFPPEEWTDLSHRLIIFGRTLCTARAPQCAWCPLNDSCPSATDFLDMPAARTGTRRPAKRTTTSAKSTKRTTKSTTRKSSSSTKRTSSTATRKAATDKPIPQ</sequence>
<dbReference type="FunFam" id="1.10.340.30:FF:000001">
    <property type="entry name" value="Endonuclease III"/>
    <property type="match status" value="1"/>
</dbReference>
<evidence type="ECO:0000256" key="3">
    <source>
        <dbReference type="ARBA" id="ARBA00022723"/>
    </source>
</evidence>
<feature type="binding site" evidence="10">
    <location>
        <position position="198"/>
    </location>
    <ligand>
        <name>[4Fe-4S] cluster</name>
        <dbReference type="ChEBI" id="CHEBI:49883"/>
    </ligand>
</feature>
<dbReference type="PANTHER" id="PTHR10359:SF18">
    <property type="entry name" value="ENDONUCLEASE III"/>
    <property type="match status" value="1"/>
</dbReference>
<accession>A0A2N5IVZ0</accession>
<evidence type="ECO:0000256" key="2">
    <source>
        <dbReference type="ARBA" id="ARBA00022485"/>
    </source>
</evidence>
<evidence type="ECO:0000256" key="5">
    <source>
        <dbReference type="ARBA" id="ARBA00022801"/>
    </source>
</evidence>
<dbReference type="EC" id="4.2.99.18" evidence="10"/>
<comment type="catalytic activity">
    <reaction evidence="10">
        <text>2'-deoxyribonucleotide-(2'-deoxyribose 5'-phosphate)-2'-deoxyribonucleotide-DNA = a 3'-end 2'-deoxyribonucleotide-(2,3-dehydro-2,3-deoxyribose 5'-phosphate)-DNA + a 5'-end 5'-phospho-2'-deoxyribonucleoside-DNA + H(+)</text>
        <dbReference type="Rhea" id="RHEA:66592"/>
        <dbReference type="Rhea" id="RHEA-COMP:13180"/>
        <dbReference type="Rhea" id="RHEA-COMP:16897"/>
        <dbReference type="Rhea" id="RHEA-COMP:17067"/>
        <dbReference type="ChEBI" id="CHEBI:15378"/>
        <dbReference type="ChEBI" id="CHEBI:136412"/>
        <dbReference type="ChEBI" id="CHEBI:157695"/>
        <dbReference type="ChEBI" id="CHEBI:167181"/>
        <dbReference type="EC" id="4.2.99.18"/>
    </reaction>
</comment>
<dbReference type="CDD" id="cd00056">
    <property type="entry name" value="ENDO3c"/>
    <property type="match status" value="1"/>
</dbReference>